<dbReference type="AlphaFoldDB" id="A0A4R0R7D3"/>
<accession>A0A4R0R7D3</accession>
<evidence type="ECO:0000313" key="3">
    <source>
        <dbReference type="EMBL" id="TCD60995.1"/>
    </source>
</evidence>
<evidence type="ECO:0000313" key="4">
    <source>
        <dbReference type="Proteomes" id="UP000292702"/>
    </source>
</evidence>
<proteinExistence type="predicted"/>
<feature type="compositionally biased region" description="Polar residues" evidence="2">
    <location>
        <begin position="83"/>
        <end position="96"/>
    </location>
</feature>
<organism evidence="3 4">
    <name type="scientific">Steccherinum ochraceum</name>
    <dbReference type="NCBI Taxonomy" id="92696"/>
    <lineage>
        <taxon>Eukaryota</taxon>
        <taxon>Fungi</taxon>
        <taxon>Dikarya</taxon>
        <taxon>Basidiomycota</taxon>
        <taxon>Agaricomycotina</taxon>
        <taxon>Agaricomycetes</taxon>
        <taxon>Polyporales</taxon>
        <taxon>Steccherinaceae</taxon>
        <taxon>Steccherinum</taxon>
    </lineage>
</organism>
<feature type="compositionally biased region" description="Pro residues" evidence="2">
    <location>
        <begin position="1"/>
        <end position="11"/>
    </location>
</feature>
<evidence type="ECO:0000256" key="1">
    <source>
        <dbReference type="SAM" id="Coils"/>
    </source>
</evidence>
<feature type="compositionally biased region" description="Basic and acidic residues" evidence="2">
    <location>
        <begin position="608"/>
        <end position="622"/>
    </location>
</feature>
<dbReference type="Gene3D" id="1.10.287.1490">
    <property type="match status" value="1"/>
</dbReference>
<keyword evidence="4" id="KW-1185">Reference proteome</keyword>
<reference evidence="3 4" key="1">
    <citation type="submission" date="2018-11" db="EMBL/GenBank/DDBJ databases">
        <title>Genome assembly of Steccherinum ochraceum LE-BIN_3174, the white-rot fungus of the Steccherinaceae family (The Residual Polyporoid clade, Polyporales, Basidiomycota).</title>
        <authorList>
            <person name="Fedorova T.V."/>
            <person name="Glazunova O.A."/>
            <person name="Landesman E.O."/>
            <person name="Moiseenko K.V."/>
            <person name="Psurtseva N.V."/>
            <person name="Savinova O.S."/>
            <person name="Shakhova N.V."/>
            <person name="Tyazhelova T.V."/>
            <person name="Vasina D.V."/>
        </authorList>
    </citation>
    <scope>NUCLEOTIDE SEQUENCE [LARGE SCALE GENOMIC DNA]</scope>
    <source>
        <strain evidence="3 4">LE-BIN_3174</strain>
    </source>
</reference>
<dbReference type="Proteomes" id="UP000292702">
    <property type="component" value="Unassembled WGS sequence"/>
</dbReference>
<protein>
    <submittedName>
        <fullName evidence="3">Uncharacterized protein</fullName>
    </submittedName>
</protein>
<feature type="coiled-coil region" evidence="1">
    <location>
        <begin position="309"/>
        <end position="357"/>
    </location>
</feature>
<evidence type="ECO:0000256" key="2">
    <source>
        <dbReference type="SAM" id="MobiDB-lite"/>
    </source>
</evidence>
<dbReference type="EMBL" id="RWJN01000517">
    <property type="protein sequence ID" value="TCD60995.1"/>
    <property type="molecule type" value="Genomic_DNA"/>
</dbReference>
<feature type="compositionally biased region" description="Polar residues" evidence="2">
    <location>
        <begin position="51"/>
        <end position="75"/>
    </location>
</feature>
<feature type="compositionally biased region" description="Low complexity" evidence="2">
    <location>
        <begin position="416"/>
        <end position="427"/>
    </location>
</feature>
<comment type="caution">
    <text evidence="3">The sequence shown here is derived from an EMBL/GenBank/DDBJ whole genome shotgun (WGS) entry which is preliminary data.</text>
</comment>
<feature type="non-terminal residue" evidence="3">
    <location>
        <position position="667"/>
    </location>
</feature>
<sequence>MGSRAPPPPPIAYQDVPGGSLDQQNSDNLLAGPRPRHATGTNADDPPAHQQPVQTTNSSATVSVIDDTVNNTGGTNIHKPQGANVSGKQPQYTTTAGKRVRPVDDSDESDDVASKARCVLPGRVTVDEYYGMVNQLNQHNSLQADFASAQSTIKEFSEVYNKRNRECEKEIAELKKANEAHLASLTASQQRITALEEELKTAATTSTSYSSQLAELTSENTALKSQRDRLKESVCELEQSVDAIKGGAQYDGQSRIDRLQRDLLSLEDQRKTDETNWSNKVANLTATATAKDAEIGSLKRQISGFETNAARMQTSIEELRASHAKLSEETAGDQEDLQESTAANEMLLNQLNEREQTIASQLNSITTLKNELNGARAAHFSDVSQLQAQLNSARVVNESLQAELQDQDAKKSQVHSNSSSLKKLFSNTASSKPTEVDRARDQLKAVEAENNRLQAATADEIGQLNTKMERMKEDLELRLKTAQNAEESAIATLNTERTEARAKIAELNKTVEEGTALRDECLKAVAVAQTDTQHIQAKFEAAEQQLTGVRKEIEMLQGQKADLEVFTNSNQITHDQQIAQLREELSKAQTMVSNLRAQEEAQLNTTRETAEQEAQKRKDETDQLNHALLQAQAAEVQLRKSLKDEEEKYKAAVQQQDHLTAEKAKLE</sequence>
<name>A0A4R0R7D3_9APHY</name>
<feature type="region of interest" description="Disordered" evidence="2">
    <location>
        <begin position="1"/>
        <end position="112"/>
    </location>
</feature>
<feature type="region of interest" description="Disordered" evidence="2">
    <location>
        <begin position="405"/>
        <end position="437"/>
    </location>
</feature>
<keyword evidence="1" id="KW-0175">Coiled coil</keyword>
<feature type="coiled-coil region" evidence="1">
    <location>
        <begin position="157"/>
        <end position="276"/>
    </location>
</feature>
<dbReference type="STRING" id="92696.A0A4R0R7D3"/>
<feature type="region of interest" description="Disordered" evidence="2">
    <location>
        <begin position="599"/>
        <end position="622"/>
    </location>
</feature>
<gene>
    <name evidence="3" type="ORF">EIP91_009165</name>
</gene>